<dbReference type="SUPFAM" id="SSF52266">
    <property type="entry name" value="SGNH hydrolase"/>
    <property type="match status" value="1"/>
</dbReference>
<dbReference type="OrthoDB" id="3474033at2"/>
<evidence type="ECO:0000313" key="3">
    <source>
        <dbReference type="Proteomes" id="UP000198280"/>
    </source>
</evidence>
<feature type="domain" description="SGNH hydrolase-type esterase" evidence="1">
    <location>
        <begin position="36"/>
        <end position="209"/>
    </location>
</feature>
<sequence>MSAAVTPAKEGADRHCLPADEAAELLRPAPWQRFAVMGDSFAEGVGGPCPGYADVSWPERVANALRATRRGLEYLNTGETGLRTAQVRETQLERVLAFGPDLVNVASGGNDLFVPEPDLDAVEADLDAVYRALREQKAHIFAFTVADIFDAFPELVEFRTRITALNERIRAVAGRYEATVVEMERHPVRNEPTLMSGDGIHFSMHGHAVLASEIIRNLAQDIA</sequence>
<dbReference type="CDD" id="cd01832">
    <property type="entry name" value="SGNH_hydrolase_like_1"/>
    <property type="match status" value="1"/>
</dbReference>
<dbReference type="InterPro" id="IPR036514">
    <property type="entry name" value="SGNH_hydro_sf"/>
</dbReference>
<dbReference type="AlphaFoldDB" id="A0A239LAZ2"/>
<evidence type="ECO:0000259" key="1">
    <source>
        <dbReference type="Pfam" id="PF13472"/>
    </source>
</evidence>
<dbReference type="InterPro" id="IPR013830">
    <property type="entry name" value="SGNH_hydro"/>
</dbReference>
<name>A0A239LAZ2_9ACTN</name>
<organism evidence="2 3">
    <name type="scientific">Actinacidiphila glaucinigra</name>
    <dbReference type="NCBI Taxonomy" id="235986"/>
    <lineage>
        <taxon>Bacteria</taxon>
        <taxon>Bacillati</taxon>
        <taxon>Actinomycetota</taxon>
        <taxon>Actinomycetes</taxon>
        <taxon>Kitasatosporales</taxon>
        <taxon>Streptomycetaceae</taxon>
        <taxon>Actinacidiphila</taxon>
    </lineage>
</organism>
<keyword evidence="3" id="KW-1185">Reference proteome</keyword>
<dbReference type="EMBL" id="FZOF01000019">
    <property type="protein sequence ID" value="SNT27817.1"/>
    <property type="molecule type" value="Genomic_DNA"/>
</dbReference>
<protein>
    <submittedName>
        <fullName evidence="2">Lysophospholipase L1</fullName>
    </submittedName>
</protein>
<reference evidence="2 3" key="1">
    <citation type="submission" date="2017-06" db="EMBL/GenBank/DDBJ databases">
        <authorList>
            <person name="Kim H.J."/>
            <person name="Triplett B.A."/>
        </authorList>
    </citation>
    <scope>NUCLEOTIDE SEQUENCE [LARGE SCALE GENOMIC DNA]</scope>
    <source>
        <strain evidence="2 3">CGMCC 4.1858</strain>
    </source>
</reference>
<dbReference type="Pfam" id="PF13472">
    <property type="entry name" value="Lipase_GDSL_2"/>
    <property type="match status" value="1"/>
</dbReference>
<accession>A0A239LAZ2</accession>
<dbReference type="InterPro" id="IPR053140">
    <property type="entry name" value="GDSL_Rv0518-like"/>
</dbReference>
<proteinExistence type="predicted"/>
<gene>
    <name evidence="2" type="ORF">SAMN05216252_11933</name>
</gene>
<dbReference type="PANTHER" id="PTHR43784:SF2">
    <property type="entry name" value="GDSL-LIKE LIPASE_ACYLHYDROLASE, PUTATIVE (AFU_ORTHOLOGUE AFUA_2G00820)-RELATED"/>
    <property type="match status" value="1"/>
</dbReference>
<evidence type="ECO:0000313" key="2">
    <source>
        <dbReference type="EMBL" id="SNT27817.1"/>
    </source>
</evidence>
<dbReference type="Gene3D" id="3.40.50.1110">
    <property type="entry name" value="SGNH hydrolase"/>
    <property type="match status" value="1"/>
</dbReference>
<dbReference type="PANTHER" id="PTHR43784">
    <property type="entry name" value="GDSL-LIKE LIPASE/ACYLHYDROLASE, PUTATIVE (AFU_ORTHOLOGUE AFUA_2G00820)-RELATED"/>
    <property type="match status" value="1"/>
</dbReference>
<dbReference type="RefSeq" id="WP_089226896.1">
    <property type="nucleotide sequence ID" value="NZ_FZOF01000019.1"/>
</dbReference>
<dbReference type="Proteomes" id="UP000198280">
    <property type="component" value="Unassembled WGS sequence"/>
</dbReference>